<name>A0A8S9UMY7_PHYIN</name>
<evidence type="ECO:0008006" key="3">
    <source>
        <dbReference type="Google" id="ProtNLM"/>
    </source>
</evidence>
<dbReference type="Proteomes" id="UP000704712">
    <property type="component" value="Unassembled WGS sequence"/>
</dbReference>
<comment type="caution">
    <text evidence="1">The sequence shown here is derived from an EMBL/GenBank/DDBJ whole genome shotgun (WGS) entry which is preliminary data.</text>
</comment>
<dbReference type="AlphaFoldDB" id="A0A8S9UMY7"/>
<organism evidence="1 2">
    <name type="scientific">Phytophthora infestans</name>
    <name type="common">Potato late blight agent</name>
    <name type="synonym">Botrytis infestans</name>
    <dbReference type="NCBI Taxonomy" id="4787"/>
    <lineage>
        <taxon>Eukaryota</taxon>
        <taxon>Sar</taxon>
        <taxon>Stramenopiles</taxon>
        <taxon>Oomycota</taxon>
        <taxon>Peronosporomycetes</taxon>
        <taxon>Peronosporales</taxon>
        <taxon>Peronosporaceae</taxon>
        <taxon>Phytophthora</taxon>
    </lineage>
</organism>
<accession>A0A8S9UMY7</accession>
<gene>
    <name evidence="1" type="ORF">GN958_ATG10021</name>
</gene>
<proteinExistence type="predicted"/>
<evidence type="ECO:0000313" key="2">
    <source>
        <dbReference type="Proteomes" id="UP000704712"/>
    </source>
</evidence>
<evidence type="ECO:0000313" key="1">
    <source>
        <dbReference type="EMBL" id="KAF4140802.1"/>
    </source>
</evidence>
<protein>
    <recommendedName>
        <fullName evidence="3">Ubiquitin-like protease family profile domain-containing protein</fullName>
    </recommendedName>
</protein>
<sequence length="240" mass="27166">MVTALDLPHVDVSGPLTVRPYNTGEEVPVIKAIPQLDKIEEAIQAIKETGNPDLLAHWPDYGCAAFDHLDTMASTIEARHRFGLVRYTLAWIEKVTWKSGVVVDPFKDTCDVTKVMTDKTEHKAIAEKMNLGVTNVCGQRVPGHQLLDFRENTFDPQQMSSNYNILESAVKKTIQPLLRMNAMLFKKIDRCTQRDSSSCGVLCLVVLEILPAGAEWDEGMYNLVPYLRMRYFLRCSARHR</sequence>
<reference evidence="1" key="1">
    <citation type="submission" date="2020-03" db="EMBL/GenBank/DDBJ databases">
        <title>Hybrid Assembly of Korean Phytophthora infestans isolates.</title>
        <authorList>
            <person name="Prokchorchik M."/>
            <person name="Lee Y."/>
            <person name="Seo J."/>
            <person name="Cho J.-H."/>
            <person name="Park Y.-E."/>
            <person name="Jang D.-C."/>
            <person name="Im J.-S."/>
            <person name="Choi J.-G."/>
            <person name="Park H.-J."/>
            <person name="Lee G.-B."/>
            <person name="Lee Y.-G."/>
            <person name="Hong S.-Y."/>
            <person name="Cho K."/>
            <person name="Sohn K.H."/>
        </authorList>
    </citation>
    <scope>NUCLEOTIDE SEQUENCE</scope>
    <source>
        <strain evidence="1">KR_2_A2</strain>
    </source>
</reference>
<dbReference type="EMBL" id="JAACNO010001409">
    <property type="protein sequence ID" value="KAF4140802.1"/>
    <property type="molecule type" value="Genomic_DNA"/>
</dbReference>